<proteinExistence type="predicted"/>
<feature type="repeat" description="RCC1" evidence="1">
    <location>
        <begin position="266"/>
        <end position="319"/>
    </location>
</feature>
<evidence type="ECO:0008006" key="4">
    <source>
        <dbReference type="Google" id="ProtNLM"/>
    </source>
</evidence>
<reference evidence="2" key="1">
    <citation type="submission" date="2022-12" db="EMBL/GenBank/DDBJ databases">
        <title>Genome assemblies of Blomia tropicalis.</title>
        <authorList>
            <person name="Cui Y."/>
        </authorList>
    </citation>
    <scope>NUCLEOTIDE SEQUENCE</scope>
    <source>
        <tissue evidence="2">Adult mites</tissue>
    </source>
</reference>
<dbReference type="Pfam" id="PF00415">
    <property type="entry name" value="RCC1"/>
    <property type="match status" value="3"/>
</dbReference>
<dbReference type="PROSITE" id="PS50012">
    <property type="entry name" value="RCC1_3"/>
    <property type="match status" value="2"/>
</dbReference>
<sequence length="376" mass="41556">MLFYCGFDTFLQFKQKGGKNNVFLQPLSDLILDQNDKVINAFIGWCSLFLQTGKGQVLYLGYSKCKNPNETGTIIDKNDLVVCSQVPKYIVNIECGAKETFLITIDLDLYKWTGFNFSKTFPTQISLNPDCQNSRDESEEKGSSAINNHVEASQFKVEQLCVGVEYSCLLTDDGRAYLFDITNGLLTTLLTNHKIISIGAGQEHILLLTEDGKVLSYGRGSRGQLGHNNLDNVLDTPAVTIEALDGIKCRSIAAGGWHSLALSETGDVYAWGWNESGQLGLSKDKVTMKATPIPLEISEDDSFMMISAGSRHSMAVSENGILFGWGWNKWGQLGLDPKTIVCCDSPQVIPVDEKVTNICCKFWSSLIETERDNNNV</sequence>
<dbReference type="Gene3D" id="2.130.10.30">
    <property type="entry name" value="Regulator of chromosome condensation 1/beta-lactamase-inhibitor protein II"/>
    <property type="match status" value="1"/>
</dbReference>
<dbReference type="SUPFAM" id="SSF50985">
    <property type="entry name" value="RCC1/BLIP-II"/>
    <property type="match status" value="2"/>
</dbReference>
<evidence type="ECO:0000313" key="3">
    <source>
        <dbReference type="Proteomes" id="UP001142055"/>
    </source>
</evidence>
<gene>
    <name evidence="2" type="ORF">RDWZM_004977</name>
</gene>
<dbReference type="PANTHER" id="PTHR46849:SF1">
    <property type="entry name" value="RCC1 DOMAIN-CONTAINING PROTEIN 1"/>
    <property type="match status" value="1"/>
</dbReference>
<organism evidence="2 3">
    <name type="scientific">Blomia tropicalis</name>
    <name type="common">Mite</name>
    <dbReference type="NCBI Taxonomy" id="40697"/>
    <lineage>
        <taxon>Eukaryota</taxon>
        <taxon>Metazoa</taxon>
        <taxon>Ecdysozoa</taxon>
        <taxon>Arthropoda</taxon>
        <taxon>Chelicerata</taxon>
        <taxon>Arachnida</taxon>
        <taxon>Acari</taxon>
        <taxon>Acariformes</taxon>
        <taxon>Sarcoptiformes</taxon>
        <taxon>Astigmata</taxon>
        <taxon>Glycyphagoidea</taxon>
        <taxon>Echimyopodidae</taxon>
        <taxon>Blomia</taxon>
    </lineage>
</organism>
<dbReference type="EMBL" id="JAPWDV010000002">
    <property type="protein sequence ID" value="KAJ6219165.1"/>
    <property type="molecule type" value="Genomic_DNA"/>
</dbReference>
<keyword evidence="3" id="KW-1185">Reference proteome</keyword>
<dbReference type="PROSITE" id="PS00626">
    <property type="entry name" value="RCC1_2"/>
    <property type="match status" value="3"/>
</dbReference>
<evidence type="ECO:0000313" key="2">
    <source>
        <dbReference type="EMBL" id="KAJ6219165.1"/>
    </source>
</evidence>
<dbReference type="PRINTS" id="PR00633">
    <property type="entry name" value="RCCNDNSATION"/>
</dbReference>
<evidence type="ECO:0000256" key="1">
    <source>
        <dbReference type="PROSITE-ProRule" id="PRU00235"/>
    </source>
</evidence>
<feature type="repeat" description="RCC1" evidence="1">
    <location>
        <begin position="212"/>
        <end position="265"/>
    </location>
</feature>
<dbReference type="PANTHER" id="PTHR46849">
    <property type="entry name" value="RCC1 DOMAIN-CONTAINING PROTEIN 1"/>
    <property type="match status" value="1"/>
</dbReference>
<dbReference type="Proteomes" id="UP001142055">
    <property type="component" value="Chromosome 2"/>
</dbReference>
<name>A0A9Q0M4W9_BLOTA</name>
<dbReference type="OMA" id="TSISCKY"/>
<dbReference type="AlphaFoldDB" id="A0A9Q0M4W9"/>
<dbReference type="InterPro" id="IPR052830">
    <property type="entry name" value="RCC1_domain-containing"/>
</dbReference>
<protein>
    <recommendedName>
        <fullName evidence="4">Ultraviolet-B receptor UVR8</fullName>
    </recommendedName>
</protein>
<dbReference type="InterPro" id="IPR009091">
    <property type="entry name" value="RCC1/BLIP-II"/>
</dbReference>
<dbReference type="InterPro" id="IPR000408">
    <property type="entry name" value="Reg_chr_condens"/>
</dbReference>
<comment type="caution">
    <text evidence="2">The sequence shown here is derived from an EMBL/GenBank/DDBJ whole genome shotgun (WGS) entry which is preliminary data.</text>
</comment>
<accession>A0A9Q0M4W9</accession>